<accession>A0AAD6CL21</accession>
<keyword evidence="3" id="KW-1185">Reference proteome</keyword>
<dbReference type="GO" id="GO:0005640">
    <property type="term" value="C:nuclear outer membrane"/>
    <property type="evidence" value="ECO:0007669"/>
    <property type="project" value="TreeGrafter"/>
</dbReference>
<dbReference type="GO" id="GO:0070762">
    <property type="term" value="C:nuclear pore transmembrane ring"/>
    <property type="evidence" value="ECO:0007669"/>
    <property type="project" value="TreeGrafter"/>
</dbReference>
<dbReference type="Pfam" id="PF08058">
    <property type="entry name" value="NPCC"/>
    <property type="match status" value="1"/>
</dbReference>
<evidence type="ECO:0000313" key="2">
    <source>
        <dbReference type="EMBL" id="KAJ5524204.1"/>
    </source>
</evidence>
<feature type="region of interest" description="Disordered" evidence="1">
    <location>
        <begin position="79"/>
        <end position="206"/>
    </location>
</feature>
<dbReference type="GO" id="GO:0006606">
    <property type="term" value="P:protein import into nucleus"/>
    <property type="evidence" value="ECO:0007669"/>
    <property type="project" value="TreeGrafter"/>
</dbReference>
<reference evidence="2 3" key="1">
    <citation type="journal article" date="2023" name="IMA Fungus">
        <title>Comparative genomic study of the Penicillium genus elucidates a diverse pangenome and 15 lateral gene transfer events.</title>
        <authorList>
            <person name="Petersen C."/>
            <person name="Sorensen T."/>
            <person name="Nielsen M.R."/>
            <person name="Sondergaard T.E."/>
            <person name="Sorensen J.L."/>
            <person name="Fitzpatrick D.A."/>
            <person name="Frisvad J.C."/>
            <person name="Nielsen K.L."/>
        </authorList>
    </citation>
    <scope>NUCLEOTIDE SEQUENCE [LARGE SCALE GENOMIC DNA]</scope>
    <source>
        <strain evidence="2 3">IBT 35679</strain>
    </source>
</reference>
<sequence>MRKVIWNGGALLMSWIFGHSLKANSHFIFDHNSVYPEASLLLIQLFFTANILLALYPLFRPTDNLSDIPLTPTQRALLGLDPTATPPLTPGTTYVTPPRYRVSTSRKGSPASQNGSPLSATPTFSERRVSSGTPFSPASSPLFHKAVATGGRDTGRRPSFGSSSPLGRSNSFSNSLGTSMGNSLGNSFGESSLGPSTPSPLAGKRTSLSVSNKWLYERTRRLSASNGSM</sequence>
<dbReference type="PANTHER" id="PTHR28003">
    <property type="entry name" value="NUCLEOPORIN POM34"/>
    <property type="match status" value="1"/>
</dbReference>
<dbReference type="AlphaFoldDB" id="A0AAD6CL21"/>
<name>A0AAD6CL21_9EURO</name>
<evidence type="ECO:0000313" key="3">
    <source>
        <dbReference type="Proteomes" id="UP001220324"/>
    </source>
</evidence>
<comment type="caution">
    <text evidence="2">The sequence shown here is derived from an EMBL/GenBank/DDBJ whole genome shotgun (WGS) entry which is preliminary data.</text>
</comment>
<protein>
    <recommendedName>
        <fullName evidence="4">Nucleoporin POM34</fullName>
    </recommendedName>
</protein>
<proteinExistence type="predicted"/>
<dbReference type="GO" id="GO:0030474">
    <property type="term" value="P:spindle pole body duplication"/>
    <property type="evidence" value="ECO:0007669"/>
    <property type="project" value="TreeGrafter"/>
</dbReference>
<gene>
    <name evidence="2" type="ORF">N7494_010854</name>
</gene>
<dbReference type="Proteomes" id="UP001220324">
    <property type="component" value="Unassembled WGS sequence"/>
</dbReference>
<dbReference type="EMBL" id="JAQIZZ010000008">
    <property type="protein sequence ID" value="KAJ5524204.1"/>
    <property type="molecule type" value="Genomic_DNA"/>
</dbReference>
<dbReference type="InterPro" id="IPR012578">
    <property type="entry name" value="Nucl_pore_cmplx"/>
</dbReference>
<organism evidence="2 3">
    <name type="scientific">Penicillium frequentans</name>
    <dbReference type="NCBI Taxonomy" id="3151616"/>
    <lineage>
        <taxon>Eukaryota</taxon>
        <taxon>Fungi</taxon>
        <taxon>Dikarya</taxon>
        <taxon>Ascomycota</taxon>
        <taxon>Pezizomycotina</taxon>
        <taxon>Eurotiomycetes</taxon>
        <taxon>Eurotiomycetidae</taxon>
        <taxon>Eurotiales</taxon>
        <taxon>Aspergillaceae</taxon>
        <taxon>Penicillium</taxon>
    </lineage>
</organism>
<feature type="compositionally biased region" description="Polar residues" evidence="1">
    <location>
        <begin position="160"/>
        <end position="196"/>
    </location>
</feature>
<feature type="compositionally biased region" description="Polar residues" evidence="1">
    <location>
        <begin position="102"/>
        <end position="139"/>
    </location>
</feature>
<evidence type="ECO:0000256" key="1">
    <source>
        <dbReference type="SAM" id="MobiDB-lite"/>
    </source>
</evidence>
<evidence type="ECO:0008006" key="4">
    <source>
        <dbReference type="Google" id="ProtNLM"/>
    </source>
</evidence>
<dbReference type="PANTHER" id="PTHR28003:SF1">
    <property type="entry name" value="NUCLEOPORIN POM34"/>
    <property type="match status" value="1"/>
</dbReference>